<dbReference type="PATRIC" id="fig|1094489.3.peg.1254"/>
<reference evidence="4 5" key="1">
    <citation type="journal article" date="2013" name="PLoS Genet.">
        <title>A gene transfer agent and a dynamic repertoire of secretion systems hold the keys to the explosive radiation of the emerging pathogen Bartonella.</title>
        <authorList>
            <person name="Guy L."/>
            <person name="Nystedt B."/>
            <person name="Toft C."/>
            <person name="Zaremba-Niedzwiedzka K."/>
            <person name="Berglund E.C."/>
            <person name="Granberg F."/>
            <person name="Naslund K."/>
            <person name="Eriksson A.S."/>
            <person name="Andersson S.G."/>
        </authorList>
    </citation>
    <scope>NUCLEOTIDE SEQUENCE [LARGE SCALE GENOMIC DNA]</scope>
    <source>
        <strain evidence="4 5">Aust/NH1</strain>
    </source>
</reference>
<name>M1NUC5_BARAA</name>
<organism evidence="4 5">
    <name type="scientific">Bartonella australis (strain Aust/NH1)</name>
    <dbReference type="NCBI Taxonomy" id="1094489"/>
    <lineage>
        <taxon>Bacteria</taxon>
        <taxon>Pseudomonadati</taxon>
        <taxon>Pseudomonadota</taxon>
        <taxon>Alphaproteobacteria</taxon>
        <taxon>Hyphomicrobiales</taxon>
        <taxon>Bartonellaceae</taxon>
        <taxon>Bartonella</taxon>
    </lineage>
</organism>
<keyword evidence="5" id="KW-1185">Reference proteome</keyword>
<dbReference type="SUPFAM" id="SSF103515">
    <property type="entry name" value="Autotransporter"/>
    <property type="match status" value="1"/>
</dbReference>
<dbReference type="GO" id="GO:0019867">
    <property type="term" value="C:outer membrane"/>
    <property type="evidence" value="ECO:0007669"/>
    <property type="project" value="InterPro"/>
</dbReference>
<dbReference type="SUPFAM" id="SSF51126">
    <property type="entry name" value="Pectin lyase-like"/>
    <property type="match status" value="1"/>
</dbReference>
<feature type="compositionally biased region" description="Acidic residues" evidence="1">
    <location>
        <begin position="349"/>
        <end position="387"/>
    </location>
</feature>
<dbReference type="InterPro" id="IPR012332">
    <property type="entry name" value="Autotransporter_pectin_lyase_C"/>
</dbReference>
<dbReference type="PANTHER" id="PTHR35037:SF3">
    <property type="entry name" value="C-TERMINAL REGION OF AIDA-LIKE PROTEIN"/>
    <property type="match status" value="1"/>
</dbReference>
<dbReference type="AlphaFoldDB" id="M1NUC5"/>
<evidence type="ECO:0000313" key="5">
    <source>
        <dbReference type="Proteomes" id="UP000011729"/>
    </source>
</evidence>
<dbReference type="HOGENOM" id="CLU_007596_2_0_5"/>
<dbReference type="Pfam" id="PF03797">
    <property type="entry name" value="Autotransporter"/>
    <property type="match status" value="1"/>
</dbReference>
<keyword evidence="2" id="KW-0732">Signal</keyword>
<evidence type="ECO:0000313" key="4">
    <source>
        <dbReference type="EMBL" id="AGF74893.1"/>
    </source>
</evidence>
<sequence>MYLCTLTTSLFSFLLGINIAMSAEPVEPPGCGEKGQSYFCNDGAKHILGNKSYHIDGASRAQQDSPESLVAMTVEERGTSVNAKNINIIGTADLADSNMFTGPFQMRSKTAIVPKNYGLFIGNGASVVLSDSAFEDVVVGIATDGGSVIVNRGMIEAKFGVFASGEGAFAVLTGTKIKANNPEPNFPYAAVTALDNAYVKMEDGLVDIKNTGGFHVNAGGYLHLNGVAVTSHNDALVWKNNASVWRSNAEGQQNDEEEPEYRVTEKSGFHSLFDFRGGGINFKNGSAVATNAVGLLIREPEDGAGGTIKFHDVNIENSAITVKGGKSYGIYFSAGKFKKYYLDEYDDQMQKDEEDDDEGEEDDDDDYEEEEEDDVEEYDNGYDEEGDEYKKKLSSDQWLIRLERASLSVPDNVALYASDAEYSIHLSQGAEISGDLLLDVNGGSFVSIFADDSSLKGGSRVGKGASAHLSLSNGSTWIVTQRKWKGPQVRYSASNVGDSFSSISFVSLSDSSIIFERPTSTGYQTLSIGNGVKEVYVADGDARLYLNAGGLPGNQASDQLFIHGDVFGTTTIHVRSIPEGSERNMRNKEDSPVISLIQVSGKAQEDSFRLGSGYVTLNGLPYPYHLRAYGTRFSLEGERGAERKRRSLSADIDEQQLLLVDVGDQDGEEFWDFRLENEYVKSSSGSHSEAKVRAVVPQVSTYLLLPNAIFHSGLMDVSNQNKQAEAMRAASQEFLNKRTSFFTNAYGGRHCYASNLSQMKYGYGGDIHYDAAEAGVFLKAVESGSVVGFFGAMGTYGKFSLQPEDVEGSKKSKFEKWSAAVYGSLQHNTGLYVNGLLSYGLFEGDVSTDARGKTASIKGKPLSASLTSGKAFAVESEGLVFDPQVQLIYQRIFFDKARDIDNFDIDMGQPEQWTMRVGGRLSKRLMTNSASHSVSLYGKLYVSNDLHNKQFVSFGDDFQLGALGSSLEAGAGVHAQLSSKFALYGDLSYQHKLTSAGFSGTSFSGGMRYRF</sequence>
<evidence type="ECO:0000259" key="3">
    <source>
        <dbReference type="PROSITE" id="PS51208"/>
    </source>
</evidence>
<dbReference type="Gene3D" id="2.40.128.130">
    <property type="entry name" value="Autotransporter beta-domain"/>
    <property type="match status" value="1"/>
</dbReference>
<dbReference type="STRING" id="1094489.BAnh1_10230"/>
<gene>
    <name evidence="4" type="ordered locus">BAnh1_10230</name>
</gene>
<feature type="signal peptide" evidence="2">
    <location>
        <begin position="1"/>
        <end position="22"/>
    </location>
</feature>
<dbReference type="InterPro" id="IPR036709">
    <property type="entry name" value="Autotransporte_beta_dom_sf"/>
</dbReference>
<evidence type="ECO:0000256" key="1">
    <source>
        <dbReference type="SAM" id="MobiDB-lite"/>
    </source>
</evidence>
<dbReference type="InterPro" id="IPR006315">
    <property type="entry name" value="OM_autotransptr_brl_dom"/>
</dbReference>
<dbReference type="InterPro" id="IPR051551">
    <property type="entry name" value="Autotransporter_adhesion"/>
</dbReference>
<dbReference type="PROSITE" id="PS51208">
    <property type="entry name" value="AUTOTRANSPORTER"/>
    <property type="match status" value="1"/>
</dbReference>
<dbReference type="InterPro" id="IPR011050">
    <property type="entry name" value="Pectin_lyase_fold/virulence"/>
</dbReference>
<feature type="chain" id="PRO_5004015925" evidence="2">
    <location>
        <begin position="23"/>
        <end position="1011"/>
    </location>
</feature>
<dbReference type="eggNOG" id="COG3468">
    <property type="taxonomic scope" value="Bacteria"/>
</dbReference>
<dbReference type="Proteomes" id="UP000011729">
    <property type="component" value="Chromosome"/>
</dbReference>
<proteinExistence type="predicted"/>
<dbReference type="SMART" id="SM00869">
    <property type="entry name" value="Autotransporter"/>
    <property type="match status" value="1"/>
</dbReference>
<dbReference type="Gene3D" id="2.160.20.20">
    <property type="match status" value="1"/>
</dbReference>
<evidence type="ECO:0000256" key="2">
    <source>
        <dbReference type="SAM" id="SignalP"/>
    </source>
</evidence>
<dbReference type="InterPro" id="IPR005546">
    <property type="entry name" value="Autotransporte_beta"/>
</dbReference>
<dbReference type="PANTHER" id="PTHR35037">
    <property type="entry name" value="C-TERMINAL REGION OF AIDA-LIKE PROTEIN"/>
    <property type="match status" value="1"/>
</dbReference>
<dbReference type="KEGG" id="baus:BAnh1_10230"/>
<feature type="domain" description="Autotransporter" evidence="3">
    <location>
        <begin position="734"/>
        <end position="1011"/>
    </location>
</feature>
<dbReference type="EMBL" id="CP003123">
    <property type="protein sequence ID" value="AGF74893.1"/>
    <property type="molecule type" value="Genomic_DNA"/>
</dbReference>
<protein>
    <submittedName>
        <fullName evidence="4">Autotransporter</fullName>
    </submittedName>
</protein>
<dbReference type="NCBIfam" id="TIGR01414">
    <property type="entry name" value="autotrans_barl"/>
    <property type="match status" value="1"/>
</dbReference>
<accession>M1NUC5</accession>
<feature type="region of interest" description="Disordered" evidence="1">
    <location>
        <begin position="349"/>
        <end position="389"/>
    </location>
</feature>